<dbReference type="EMBL" id="JMSE01000762">
    <property type="protein sequence ID" value="KDN67895.1"/>
    <property type="molecule type" value="Genomic_DNA"/>
</dbReference>
<comment type="caution">
    <text evidence="1">The sequence shown here is derived from an EMBL/GenBank/DDBJ whole genome shotgun (WGS) entry which is preliminary data.</text>
</comment>
<protein>
    <submittedName>
        <fullName evidence="1">Uncharacterized protein</fullName>
    </submittedName>
</protein>
<reference evidence="2" key="1">
    <citation type="journal article" date="2014" name="Genome Announc.">
        <title>Draft genome sequence of Colletotrichum sublineola, a destructive pathogen of cultivated sorghum.</title>
        <authorList>
            <person name="Baroncelli R."/>
            <person name="Sanz-Martin J.M."/>
            <person name="Rech G.E."/>
            <person name="Sukno S.A."/>
            <person name="Thon M.R."/>
        </authorList>
    </citation>
    <scope>NUCLEOTIDE SEQUENCE [LARGE SCALE GENOMIC DNA]</scope>
    <source>
        <strain evidence="2">TX430BB</strain>
    </source>
</reference>
<evidence type="ECO:0000313" key="2">
    <source>
        <dbReference type="Proteomes" id="UP000027238"/>
    </source>
</evidence>
<accession>A0A066XPH0</accession>
<dbReference type="Proteomes" id="UP000027238">
    <property type="component" value="Unassembled WGS sequence"/>
</dbReference>
<dbReference type="AlphaFoldDB" id="A0A066XPH0"/>
<gene>
    <name evidence="1" type="ORF">CSUB01_08102</name>
</gene>
<keyword evidence="2" id="KW-1185">Reference proteome</keyword>
<sequence>MGKSRRRAFDMDNVDLLIEVSLRIRTDMPLKIILIEAAGLLESVHTPQEAPPGCYFSASAVASRLVDGIWQRPSSLLCGACGSDSLVPLVPPKGGRLGVGDSTAARSQAASSWTLHPQQQARSVGGAFGWSPAWLQTSAVIEAVLRFPR</sequence>
<dbReference type="HOGENOM" id="CLU_1749533_0_0_1"/>
<evidence type="ECO:0000313" key="1">
    <source>
        <dbReference type="EMBL" id="KDN67895.1"/>
    </source>
</evidence>
<organism evidence="1 2">
    <name type="scientific">Colletotrichum sublineola</name>
    <name type="common">Sorghum anthracnose fungus</name>
    <dbReference type="NCBI Taxonomy" id="1173701"/>
    <lineage>
        <taxon>Eukaryota</taxon>
        <taxon>Fungi</taxon>
        <taxon>Dikarya</taxon>
        <taxon>Ascomycota</taxon>
        <taxon>Pezizomycotina</taxon>
        <taxon>Sordariomycetes</taxon>
        <taxon>Hypocreomycetidae</taxon>
        <taxon>Glomerellales</taxon>
        <taxon>Glomerellaceae</taxon>
        <taxon>Colletotrichum</taxon>
        <taxon>Colletotrichum graminicola species complex</taxon>
    </lineage>
</organism>
<proteinExistence type="predicted"/>
<name>A0A066XPH0_COLSU</name>